<comment type="similarity">
    <text evidence="7">Belongs to the AP2/ERF transcription factor family. ERF subfamily.</text>
</comment>
<evidence type="ECO:0000256" key="3">
    <source>
        <dbReference type="ARBA" id="ARBA00023125"/>
    </source>
</evidence>
<dbReference type="PROSITE" id="PS51032">
    <property type="entry name" value="AP2_ERF"/>
    <property type="match status" value="1"/>
</dbReference>
<dbReference type="SMART" id="SM00380">
    <property type="entry name" value="AP2"/>
    <property type="match status" value="1"/>
</dbReference>
<proteinExistence type="inferred from homology"/>
<dbReference type="InterPro" id="IPR036955">
    <property type="entry name" value="AP2/ERF_dom_sf"/>
</dbReference>
<evidence type="ECO:0000256" key="7">
    <source>
        <dbReference type="ARBA" id="ARBA00024343"/>
    </source>
</evidence>
<keyword evidence="6" id="KW-0539">Nucleus</keyword>
<dbReference type="InterPro" id="IPR016177">
    <property type="entry name" value="DNA-bd_dom_sf"/>
</dbReference>
<evidence type="ECO:0000256" key="4">
    <source>
        <dbReference type="ARBA" id="ARBA00023159"/>
    </source>
</evidence>
<dbReference type="PANTHER" id="PTHR31839">
    <property type="entry name" value="DEHYDRATION-RESPONSIVE ELEMENT-BINDING PROTEIN 1D"/>
    <property type="match status" value="1"/>
</dbReference>
<name>A0ABP0U838_9BRYO</name>
<feature type="domain" description="AP2/ERF" evidence="9">
    <location>
        <begin position="215"/>
        <end position="279"/>
    </location>
</feature>
<evidence type="ECO:0000313" key="11">
    <source>
        <dbReference type="Proteomes" id="UP001497512"/>
    </source>
</evidence>
<feature type="region of interest" description="Disordered" evidence="8">
    <location>
        <begin position="315"/>
        <end position="361"/>
    </location>
</feature>
<gene>
    <name evidence="10" type="ORF">CSSPTR1EN2_LOCUS12638</name>
</gene>
<dbReference type="Proteomes" id="UP001497512">
    <property type="component" value="Chromosome 2"/>
</dbReference>
<protein>
    <recommendedName>
        <fullName evidence="9">AP2/ERF domain-containing protein</fullName>
    </recommendedName>
</protein>
<dbReference type="SUPFAM" id="SSF54171">
    <property type="entry name" value="DNA-binding domain"/>
    <property type="match status" value="1"/>
</dbReference>
<comment type="subcellular location">
    <subcellularLocation>
        <location evidence="1">Nucleus</location>
    </subcellularLocation>
</comment>
<evidence type="ECO:0000256" key="1">
    <source>
        <dbReference type="ARBA" id="ARBA00004123"/>
    </source>
</evidence>
<feature type="compositionally biased region" description="Polar residues" evidence="8">
    <location>
        <begin position="330"/>
        <end position="340"/>
    </location>
</feature>
<accession>A0ABP0U838</accession>
<evidence type="ECO:0000256" key="2">
    <source>
        <dbReference type="ARBA" id="ARBA00023015"/>
    </source>
</evidence>
<evidence type="ECO:0000256" key="6">
    <source>
        <dbReference type="ARBA" id="ARBA00023242"/>
    </source>
</evidence>
<keyword evidence="4" id="KW-0010">Activator</keyword>
<evidence type="ECO:0000256" key="8">
    <source>
        <dbReference type="SAM" id="MobiDB-lite"/>
    </source>
</evidence>
<organism evidence="10 11">
    <name type="scientific">Sphagnum troendelagicum</name>
    <dbReference type="NCBI Taxonomy" id="128251"/>
    <lineage>
        <taxon>Eukaryota</taxon>
        <taxon>Viridiplantae</taxon>
        <taxon>Streptophyta</taxon>
        <taxon>Embryophyta</taxon>
        <taxon>Bryophyta</taxon>
        <taxon>Sphagnophytina</taxon>
        <taxon>Sphagnopsida</taxon>
        <taxon>Sphagnales</taxon>
        <taxon>Sphagnaceae</taxon>
        <taxon>Sphagnum</taxon>
    </lineage>
</organism>
<keyword evidence="5" id="KW-0804">Transcription</keyword>
<reference evidence="10" key="1">
    <citation type="submission" date="2024-02" db="EMBL/GenBank/DDBJ databases">
        <authorList>
            <consortium name="ELIXIR-Norway"/>
            <consortium name="Elixir Norway"/>
        </authorList>
    </citation>
    <scope>NUCLEOTIDE SEQUENCE</scope>
</reference>
<dbReference type="CDD" id="cd00018">
    <property type="entry name" value="AP2"/>
    <property type="match status" value="1"/>
</dbReference>
<evidence type="ECO:0000313" key="10">
    <source>
        <dbReference type="EMBL" id="CAK9215251.1"/>
    </source>
</evidence>
<sequence>MPDQKLCTSEPRTAELQVFDDFAVRSAKLGCDKLFTGLRSSAASLRGGEYREFDRVSTALLSKEFGGKPSLCCAAAAGTSSLNAAFLTTAKSHHHPLAAKQSLLASSDSTAKLRSTKSPKISALGLRKPCLKKVGSGPASLVQVGARAVVRSVGTRGSDQARLQWKNVTAGHEAAFFHQSPAASQEGSHLKLEIVETHAAASINPPPEYRDSPTEYRGVRVRPGVKGFLVEIRPKRWKKTIWLGTYPTSPEAARAYDAGIFYTGKSIPYNFQESKDSFSPLPEHLSLDDSDPEIMDQITCFVKGKAREAARRSKALEAAARKPRKVEPTLQGSQVLQTGNKKPDHIVSSSSSSSSSVNEVQGCCTSPATGLSSDKKGMSLHVKDEADSAGCSDLVNSNPFENLEPLPGNLGEYSTTEQELLPGDDHNLDCWGQIRAQTGVNGYSPQSGILEDKDLCITQHSSEYLTEEDMQVPDPPTCCFQSVLPSFENDGNLGNPATLGLQDSWGLLPASFDLGMWDPSLGSDGSLLQKNFLNMEACDSSYVWWHQAKQLHDLGFARTHELPEDVLLLCQNGEDASLKSGCINSVVQEPDDDDEFSVSLWQ</sequence>
<evidence type="ECO:0000256" key="5">
    <source>
        <dbReference type="ARBA" id="ARBA00023163"/>
    </source>
</evidence>
<dbReference type="PANTHER" id="PTHR31839:SF2">
    <property type="entry name" value="DEHYDRATION-RESPONSIVE ELEMENT-BINDING PROTEIN 1D"/>
    <property type="match status" value="1"/>
</dbReference>
<keyword evidence="11" id="KW-1185">Reference proteome</keyword>
<keyword evidence="3" id="KW-0238">DNA-binding</keyword>
<dbReference type="Gene3D" id="3.30.730.10">
    <property type="entry name" value="AP2/ERF domain"/>
    <property type="match status" value="1"/>
</dbReference>
<dbReference type="EMBL" id="OZ019894">
    <property type="protein sequence ID" value="CAK9215251.1"/>
    <property type="molecule type" value="Genomic_DNA"/>
</dbReference>
<dbReference type="InterPro" id="IPR001471">
    <property type="entry name" value="AP2/ERF_dom"/>
</dbReference>
<evidence type="ECO:0000259" key="9">
    <source>
        <dbReference type="PROSITE" id="PS51032"/>
    </source>
</evidence>
<keyword evidence="2" id="KW-0805">Transcription regulation</keyword>
<dbReference type="InterPro" id="IPR045277">
    <property type="entry name" value="DRE1A-I"/>
</dbReference>